<dbReference type="Proteomes" id="UP000614221">
    <property type="component" value="Unassembled WGS sequence"/>
</dbReference>
<evidence type="ECO:0000259" key="2">
    <source>
        <dbReference type="Pfam" id="PF25934"/>
    </source>
</evidence>
<keyword evidence="1" id="KW-0472">Membrane</keyword>
<dbReference type="AlphaFoldDB" id="A0A830F4A0"/>
<feature type="transmembrane region" description="Helical" evidence="1">
    <location>
        <begin position="124"/>
        <end position="145"/>
    </location>
</feature>
<proteinExistence type="predicted"/>
<keyword evidence="1" id="KW-0812">Transmembrane</keyword>
<protein>
    <recommendedName>
        <fullName evidence="2">DUF7979 domain-containing protein</fullName>
    </recommendedName>
</protein>
<feature type="domain" description="DUF7979" evidence="2">
    <location>
        <begin position="45"/>
        <end position="112"/>
    </location>
</feature>
<evidence type="ECO:0000313" key="3">
    <source>
        <dbReference type="EMBL" id="GGK84271.1"/>
    </source>
</evidence>
<dbReference type="OrthoDB" id="221411at2157"/>
<feature type="transmembrane region" description="Helical" evidence="1">
    <location>
        <begin position="12"/>
        <end position="29"/>
    </location>
</feature>
<dbReference type="InterPro" id="IPR058285">
    <property type="entry name" value="DUF7979"/>
</dbReference>
<name>A0A830F4A0_9EURY</name>
<comment type="caution">
    <text evidence="3">The sequence shown here is derived from an EMBL/GenBank/DDBJ whole genome shotgun (WGS) entry which is preliminary data.</text>
</comment>
<organism evidence="3 4">
    <name type="scientific">Haloarcula sebkhae</name>
    <dbReference type="NCBI Taxonomy" id="932660"/>
    <lineage>
        <taxon>Archaea</taxon>
        <taxon>Methanobacteriati</taxon>
        <taxon>Methanobacteriota</taxon>
        <taxon>Stenosarchaea group</taxon>
        <taxon>Halobacteria</taxon>
        <taxon>Halobacteriales</taxon>
        <taxon>Haloarculaceae</taxon>
        <taxon>Haloarcula</taxon>
    </lineage>
</organism>
<keyword evidence="1" id="KW-1133">Transmembrane helix</keyword>
<evidence type="ECO:0000256" key="1">
    <source>
        <dbReference type="SAM" id="Phobius"/>
    </source>
</evidence>
<reference evidence="3" key="2">
    <citation type="submission" date="2020-09" db="EMBL/GenBank/DDBJ databases">
        <authorList>
            <person name="Sun Q."/>
            <person name="Ohkuma M."/>
        </authorList>
    </citation>
    <scope>NUCLEOTIDE SEQUENCE</scope>
    <source>
        <strain evidence="3">JCM 19018</strain>
    </source>
</reference>
<accession>A0A830F4A0</accession>
<dbReference type="EMBL" id="BMPD01000011">
    <property type="protein sequence ID" value="GGK84271.1"/>
    <property type="molecule type" value="Genomic_DNA"/>
</dbReference>
<reference evidence="3" key="1">
    <citation type="journal article" date="2014" name="Int. J. Syst. Evol. Microbiol.">
        <title>Complete genome sequence of Corynebacterium casei LMG S-19264T (=DSM 44701T), isolated from a smear-ripened cheese.</title>
        <authorList>
            <consortium name="US DOE Joint Genome Institute (JGI-PGF)"/>
            <person name="Walter F."/>
            <person name="Albersmeier A."/>
            <person name="Kalinowski J."/>
            <person name="Ruckert C."/>
        </authorList>
    </citation>
    <scope>NUCLEOTIDE SEQUENCE</scope>
    <source>
        <strain evidence="3">JCM 19018</strain>
    </source>
</reference>
<sequence>MPSRKNRQPAGGALVIVGLTIVVLGFILIPHPGEAQSTHQIERTVEADEVPESKTVTPVGDLSPEARSAFREALANEGSYTVHGKENRAPEWYYSDDAGFYYVQSKGTIYEVVTRGSAGHIFDYIKITPFLLTGIAIGITGLRWLRRGEADT</sequence>
<gene>
    <name evidence="3" type="ORF">GCM10009067_40590</name>
</gene>
<evidence type="ECO:0000313" key="4">
    <source>
        <dbReference type="Proteomes" id="UP000614221"/>
    </source>
</evidence>
<dbReference type="Pfam" id="PF25934">
    <property type="entry name" value="DUF7979"/>
    <property type="match status" value="1"/>
</dbReference>
<dbReference type="RefSeq" id="WP_188980815.1">
    <property type="nucleotide sequence ID" value="NZ_BMPD01000011.1"/>
</dbReference>